<dbReference type="Gene3D" id="2.40.340.10">
    <property type="entry name" value="MoeA, C-terminal, domain IV"/>
    <property type="match status" value="1"/>
</dbReference>
<dbReference type="EMBL" id="BARV01027988">
    <property type="protein sequence ID" value="GAI43484.1"/>
    <property type="molecule type" value="Genomic_DNA"/>
</dbReference>
<proteinExistence type="predicted"/>
<protein>
    <recommendedName>
        <fullName evidence="1">MoeA C-terminal domain-containing protein</fullName>
    </recommendedName>
</protein>
<accession>X1QJQ5</accession>
<dbReference type="InterPro" id="IPR036688">
    <property type="entry name" value="MoeA_C_domain_IV_sf"/>
</dbReference>
<sequence length="92" mass="9884">LRRLSGLPRVGRAKVQAELASKIISARGRRELVPVKLAQEGSAVYAKPLFKGSGAITALSLADGYIDVPLNREIVEEGEIVEVNLFRGVEVA</sequence>
<gene>
    <name evidence="2" type="ORF">S06H3_44918</name>
</gene>
<dbReference type="FunFam" id="2.40.340.10:FF:000005">
    <property type="entry name" value="Molybdopterin molybdenumtransferase MoeA"/>
    <property type="match status" value="1"/>
</dbReference>
<reference evidence="2" key="1">
    <citation type="journal article" date="2014" name="Front. Microbiol.">
        <title>High frequency of phylogenetically diverse reductive dehalogenase-homologous genes in deep subseafloor sedimentary metagenomes.</title>
        <authorList>
            <person name="Kawai M."/>
            <person name="Futagami T."/>
            <person name="Toyoda A."/>
            <person name="Takaki Y."/>
            <person name="Nishi S."/>
            <person name="Hori S."/>
            <person name="Arai W."/>
            <person name="Tsubouchi T."/>
            <person name="Morono Y."/>
            <person name="Uchiyama I."/>
            <person name="Ito T."/>
            <person name="Fujiyama A."/>
            <person name="Inagaki F."/>
            <person name="Takami H."/>
        </authorList>
    </citation>
    <scope>NUCLEOTIDE SEQUENCE</scope>
    <source>
        <strain evidence="2">Expedition CK06-06</strain>
    </source>
</reference>
<name>X1QJQ5_9ZZZZ</name>
<feature type="non-terminal residue" evidence="2">
    <location>
        <position position="1"/>
    </location>
</feature>
<dbReference type="SUPFAM" id="SSF63867">
    <property type="entry name" value="MoeA C-terminal domain-like"/>
    <property type="match status" value="1"/>
</dbReference>
<organism evidence="2">
    <name type="scientific">marine sediment metagenome</name>
    <dbReference type="NCBI Taxonomy" id="412755"/>
    <lineage>
        <taxon>unclassified sequences</taxon>
        <taxon>metagenomes</taxon>
        <taxon>ecological metagenomes</taxon>
    </lineage>
</organism>
<evidence type="ECO:0000259" key="1">
    <source>
        <dbReference type="Pfam" id="PF03454"/>
    </source>
</evidence>
<dbReference type="GO" id="GO:0032324">
    <property type="term" value="P:molybdopterin cofactor biosynthetic process"/>
    <property type="evidence" value="ECO:0007669"/>
    <property type="project" value="InterPro"/>
</dbReference>
<feature type="domain" description="MoeA C-terminal" evidence="1">
    <location>
        <begin position="16"/>
        <end position="86"/>
    </location>
</feature>
<comment type="caution">
    <text evidence="2">The sequence shown here is derived from an EMBL/GenBank/DDBJ whole genome shotgun (WGS) entry which is preliminary data.</text>
</comment>
<dbReference type="Pfam" id="PF03454">
    <property type="entry name" value="MoeA_C"/>
    <property type="match status" value="1"/>
</dbReference>
<dbReference type="AlphaFoldDB" id="X1QJQ5"/>
<evidence type="ECO:0000313" key="2">
    <source>
        <dbReference type="EMBL" id="GAI43484.1"/>
    </source>
</evidence>
<dbReference type="InterPro" id="IPR005111">
    <property type="entry name" value="MoeA_C_domain_IV"/>
</dbReference>